<gene>
    <name evidence="1" type="ORF">SAMN05216205_1196</name>
</gene>
<accession>A0ABY0XRQ9</accession>
<reference evidence="1 2" key="1">
    <citation type="submission" date="2016-10" db="EMBL/GenBank/DDBJ databases">
        <authorList>
            <person name="Varghese N."/>
            <person name="Submissions S."/>
        </authorList>
    </citation>
    <scope>NUCLEOTIDE SEQUENCE [LARGE SCALE GENOMIC DNA]</scope>
    <source>
        <strain evidence="1 2">DSM 18327</strain>
    </source>
</reference>
<dbReference type="RefSeq" id="WP_090463431.1">
    <property type="nucleotide sequence ID" value="NZ_FNRV01000001.1"/>
</dbReference>
<proteinExistence type="predicted"/>
<evidence type="ECO:0008006" key="3">
    <source>
        <dbReference type="Google" id="ProtNLM"/>
    </source>
</evidence>
<comment type="caution">
    <text evidence="1">The sequence shown here is derived from an EMBL/GenBank/DDBJ whole genome shotgun (WGS) entry which is preliminary data.</text>
</comment>
<organism evidence="1 2">
    <name type="scientific">Pseudomonas mohnii</name>
    <dbReference type="NCBI Taxonomy" id="395600"/>
    <lineage>
        <taxon>Bacteria</taxon>
        <taxon>Pseudomonadati</taxon>
        <taxon>Pseudomonadota</taxon>
        <taxon>Gammaproteobacteria</taxon>
        <taxon>Pseudomonadales</taxon>
        <taxon>Pseudomonadaceae</taxon>
        <taxon>Pseudomonas</taxon>
    </lineage>
</organism>
<evidence type="ECO:0000313" key="1">
    <source>
        <dbReference type="EMBL" id="SEB99874.1"/>
    </source>
</evidence>
<dbReference type="EMBL" id="FNRV01000001">
    <property type="protein sequence ID" value="SEB99874.1"/>
    <property type="molecule type" value="Genomic_DNA"/>
</dbReference>
<sequence>MNKYSGFSGGFSAQLQAFADEAKKDIDLSFREIVIKVGEALIRLSPVGNPELWAENAVAAQHNQEVANHNATLRSDPANVTKGGRLRKGLKVNDSMAIKGAAGYVGGRFRGNWQFTIGSPASGELETIDPNGADTLGRIIAGVGSLEAGDVAYIVNNLPYAIPLEYGHSEKQAPGGMVRITVDRFQSIVSEILARRKT</sequence>
<protein>
    <recommendedName>
        <fullName evidence="3">Prophage minor tail protein Z (GPZ)</fullName>
    </recommendedName>
</protein>
<evidence type="ECO:0000313" key="2">
    <source>
        <dbReference type="Proteomes" id="UP000199665"/>
    </source>
</evidence>
<keyword evidence="2" id="KW-1185">Reference proteome</keyword>
<dbReference type="Proteomes" id="UP000199665">
    <property type="component" value="Unassembled WGS sequence"/>
</dbReference>
<name>A0ABY0XRQ9_9PSED</name>